<sequence length="172" mass="20636">MIKDKMEEIKSFNKDYDFKENNNIELISEAGDVVYNRCILFIKDKEVYNRILEKFNVEDINCLEDIDDILTLDERENRIEEIEGSLDFTCCTDYISKERLNDLKKQGFKYVIENDIEFNETYTGTIQDYKIDSWDIFAVYDEVFAPLYLFDNGDCELIEEELDKVIEKYRNR</sequence>
<gene>
    <name evidence="1" type="ORF">CBLFYP62_02561</name>
</gene>
<name>A0A6N3FFE0_CLOBU</name>
<protein>
    <submittedName>
        <fullName evidence="1">Uncharacterized protein</fullName>
    </submittedName>
</protein>
<dbReference type="EMBL" id="CACRTU010000024">
    <property type="protein sequence ID" value="VYU50907.1"/>
    <property type="molecule type" value="Genomic_DNA"/>
</dbReference>
<organism evidence="1">
    <name type="scientific">Clostridium butyricum</name>
    <dbReference type="NCBI Taxonomy" id="1492"/>
    <lineage>
        <taxon>Bacteria</taxon>
        <taxon>Bacillati</taxon>
        <taxon>Bacillota</taxon>
        <taxon>Clostridia</taxon>
        <taxon>Eubacteriales</taxon>
        <taxon>Clostridiaceae</taxon>
        <taxon>Clostridium</taxon>
    </lineage>
</organism>
<dbReference type="RefSeq" id="WP_057089237.1">
    <property type="nucleotide sequence ID" value="NZ_CACRTU010000024.1"/>
</dbReference>
<accession>A0A6N3FFE0</accession>
<proteinExistence type="predicted"/>
<evidence type="ECO:0000313" key="1">
    <source>
        <dbReference type="EMBL" id="VYU50907.1"/>
    </source>
</evidence>
<dbReference type="AlphaFoldDB" id="A0A6N3FFE0"/>
<reference evidence="1" key="1">
    <citation type="submission" date="2019-11" db="EMBL/GenBank/DDBJ databases">
        <authorList>
            <person name="Feng L."/>
        </authorList>
    </citation>
    <scope>NUCLEOTIDE SEQUENCE</scope>
    <source>
        <strain evidence="1">CButyricumLFYP62</strain>
    </source>
</reference>